<evidence type="ECO:0000256" key="3">
    <source>
        <dbReference type="ARBA" id="ARBA00022737"/>
    </source>
</evidence>
<evidence type="ECO:0000256" key="1">
    <source>
        <dbReference type="ARBA" id="ARBA00022485"/>
    </source>
</evidence>
<keyword evidence="2 6" id="KW-0479">Metal-binding</keyword>
<gene>
    <name evidence="8" type="ORF">sS8_4392</name>
</gene>
<dbReference type="InterPro" id="IPR012257">
    <property type="entry name" value="Glc_ox_4Fe-4S"/>
</dbReference>
<comment type="catalytic activity">
    <reaction evidence="6">
        <text>(R)-lactate + A = pyruvate + AH2</text>
        <dbReference type="Rhea" id="RHEA:15089"/>
        <dbReference type="ChEBI" id="CHEBI:13193"/>
        <dbReference type="ChEBI" id="CHEBI:15361"/>
        <dbReference type="ChEBI" id="CHEBI:16004"/>
        <dbReference type="ChEBI" id="CHEBI:17499"/>
    </reaction>
</comment>
<organism evidence="8 9">
    <name type="scientific">Methylocaldum marinum</name>
    <dbReference type="NCBI Taxonomy" id="1432792"/>
    <lineage>
        <taxon>Bacteria</taxon>
        <taxon>Pseudomonadati</taxon>
        <taxon>Pseudomonadota</taxon>
        <taxon>Gammaproteobacteria</taxon>
        <taxon>Methylococcales</taxon>
        <taxon>Methylococcaceae</taxon>
        <taxon>Methylocaldum</taxon>
    </lineage>
</organism>
<dbReference type="EMBL" id="AP017928">
    <property type="protein sequence ID" value="BBA36322.1"/>
    <property type="molecule type" value="Genomic_DNA"/>
</dbReference>
<reference evidence="8 9" key="1">
    <citation type="submission" date="2016-12" db="EMBL/GenBank/DDBJ databases">
        <title>Genome sequencing of Methylocaldum marinum.</title>
        <authorList>
            <person name="Takeuchi M."/>
            <person name="Kamagata Y."/>
            <person name="Hiraoka S."/>
            <person name="Oshima K."/>
            <person name="Hattori M."/>
            <person name="Iwasaki W."/>
        </authorList>
    </citation>
    <scope>NUCLEOTIDE SEQUENCE [LARGE SCALE GENOMIC DNA]</scope>
    <source>
        <strain evidence="8 9">S8</strain>
    </source>
</reference>
<dbReference type="KEGG" id="mmai:sS8_4392"/>
<dbReference type="PIRSF" id="PIRSF000139">
    <property type="entry name" value="Glc_ox_4Fe-4S"/>
    <property type="match status" value="1"/>
</dbReference>
<comment type="cofactor">
    <cofactor evidence="6">
        <name>[4Fe-4S] cluster</name>
        <dbReference type="ChEBI" id="CHEBI:49883"/>
    </cofactor>
    <text evidence="6">Binds 2 [4Fe-4S] clusters.</text>
</comment>
<sequence length="412" mass="44401">MNRSERFSDTDLCVKCGLCLPHCPTYGKTLDENESPRGRIALIQGWAQGSLAMTPELTKHIDNCLLCRSCEAVCPAYVPYGSLVDRFRSESGQTGKTASARLKSAAIKIALTDKRASRWAERLIGKSGGSRRGLLRRSGLFRALELSEFEAGLPENSTAERRSEFYPAKDGNERRRVALFLGCTANLLDTETVASALAVMNRLGVGVRVPEAQACCGALHSHAGDEASARKLMARNLAAFDLSDADTVVTFASGCGAMLHDYPQLESAASGFASKVQDICQFLAELAWIGDIEPLPLAAKVCVHTPCTLKNVLRAERYGTDLLRRIPSLEVAPLPSSLRCCGAAGSYMLEHPEMAGALRDDVLEAVVAARPDFLATSNPGCAAHLRAGLKKKGLGHIEVLHPVTLLARRLVR</sequence>
<evidence type="ECO:0000259" key="7">
    <source>
        <dbReference type="PROSITE" id="PS51379"/>
    </source>
</evidence>
<dbReference type="Pfam" id="PF13183">
    <property type="entry name" value="Fer4_8"/>
    <property type="match status" value="1"/>
</dbReference>
<dbReference type="OrthoDB" id="9765258at2"/>
<feature type="domain" description="4Fe-4S ferredoxin-type" evidence="7">
    <location>
        <begin position="55"/>
        <end position="86"/>
    </location>
</feature>
<evidence type="ECO:0000313" key="9">
    <source>
        <dbReference type="Proteomes" id="UP000266313"/>
    </source>
</evidence>
<dbReference type="PROSITE" id="PS00198">
    <property type="entry name" value="4FE4S_FER_1"/>
    <property type="match status" value="2"/>
</dbReference>
<dbReference type="InterPro" id="IPR004017">
    <property type="entry name" value="Cys_rich_dom"/>
</dbReference>
<comment type="catalytic activity">
    <reaction evidence="6">
        <text>glycolate + A = glyoxylate + AH2</text>
        <dbReference type="Rhea" id="RHEA:21264"/>
        <dbReference type="ChEBI" id="CHEBI:13193"/>
        <dbReference type="ChEBI" id="CHEBI:17499"/>
        <dbReference type="ChEBI" id="CHEBI:29805"/>
        <dbReference type="ChEBI" id="CHEBI:36655"/>
        <dbReference type="EC" id="1.1.99.14"/>
    </reaction>
</comment>
<dbReference type="RefSeq" id="WP_119631514.1">
    <property type="nucleotide sequence ID" value="NZ_AP017928.1"/>
</dbReference>
<keyword evidence="1 6" id="KW-0004">4Fe-4S</keyword>
<keyword evidence="9" id="KW-1185">Reference proteome</keyword>
<name>A0A250KXJ6_9GAMM</name>
<dbReference type="InterPro" id="IPR017896">
    <property type="entry name" value="4Fe4S_Fe-S-bd"/>
</dbReference>
<dbReference type="Proteomes" id="UP000266313">
    <property type="component" value="Chromosome"/>
</dbReference>
<dbReference type="PROSITE" id="PS51379">
    <property type="entry name" value="4FE4S_FER_2"/>
    <property type="match status" value="2"/>
</dbReference>
<keyword evidence="6" id="KW-0249">Electron transport</keyword>
<dbReference type="GO" id="GO:0051539">
    <property type="term" value="F:4 iron, 4 sulfur cluster binding"/>
    <property type="evidence" value="ECO:0007669"/>
    <property type="project" value="UniProtKB-UniRule"/>
</dbReference>
<dbReference type="PANTHER" id="PTHR32479:SF17">
    <property type="entry name" value="GLYCOLATE OXIDASE IRON-SULFUR SUBUNIT"/>
    <property type="match status" value="1"/>
</dbReference>
<dbReference type="GO" id="GO:0019154">
    <property type="term" value="F:glycolate dehydrogenase activity"/>
    <property type="evidence" value="ECO:0007669"/>
    <property type="project" value="UniProtKB-EC"/>
</dbReference>
<dbReference type="GO" id="GO:0046872">
    <property type="term" value="F:metal ion binding"/>
    <property type="evidence" value="ECO:0007669"/>
    <property type="project" value="UniProtKB-UniRule"/>
</dbReference>
<keyword evidence="5 6" id="KW-0411">Iron-sulfur</keyword>
<keyword evidence="3" id="KW-0677">Repeat</keyword>
<dbReference type="InterPro" id="IPR017900">
    <property type="entry name" value="4Fe4S_Fe_S_CS"/>
</dbReference>
<dbReference type="EC" id="1.1.99.14" evidence="6"/>
<evidence type="ECO:0000256" key="4">
    <source>
        <dbReference type="ARBA" id="ARBA00023004"/>
    </source>
</evidence>
<evidence type="ECO:0000256" key="5">
    <source>
        <dbReference type="ARBA" id="ARBA00023014"/>
    </source>
</evidence>
<proteinExistence type="predicted"/>
<dbReference type="AlphaFoldDB" id="A0A250KXJ6"/>
<evidence type="ECO:0000256" key="6">
    <source>
        <dbReference type="PIRNR" id="PIRNR000139"/>
    </source>
</evidence>
<dbReference type="InterPro" id="IPR009051">
    <property type="entry name" value="Helical_ferredxn"/>
</dbReference>
<accession>A0A250KXJ6</accession>
<evidence type="ECO:0000256" key="2">
    <source>
        <dbReference type="ARBA" id="ARBA00022723"/>
    </source>
</evidence>
<dbReference type="Pfam" id="PF02754">
    <property type="entry name" value="CCG"/>
    <property type="match status" value="2"/>
</dbReference>
<dbReference type="PANTHER" id="PTHR32479">
    <property type="entry name" value="GLYCOLATE OXIDASE IRON-SULFUR SUBUNIT"/>
    <property type="match status" value="1"/>
</dbReference>
<protein>
    <recommendedName>
        <fullName evidence="6">Glycolate oxidase iron-sulfur subunit</fullName>
        <ecNumber evidence="6">1.1.99.14</ecNumber>
    </recommendedName>
</protein>
<feature type="domain" description="4Fe-4S ferredoxin-type" evidence="7">
    <location>
        <begin position="3"/>
        <end position="33"/>
    </location>
</feature>
<evidence type="ECO:0000313" key="8">
    <source>
        <dbReference type="EMBL" id="BBA36322.1"/>
    </source>
</evidence>
<dbReference type="Gene3D" id="1.10.1060.10">
    <property type="entry name" value="Alpha-helical ferredoxin"/>
    <property type="match status" value="1"/>
</dbReference>
<comment type="function">
    <text evidence="6">Component of a complex that catalyzes the oxidation of glycolate to glyoxylate.</text>
</comment>
<keyword evidence="4 6" id="KW-0408">Iron</keyword>
<keyword evidence="6" id="KW-0813">Transport</keyword>
<dbReference type="SUPFAM" id="SSF46548">
    <property type="entry name" value="alpha-helical ferredoxin"/>
    <property type="match status" value="1"/>
</dbReference>